<reference evidence="1 2" key="1">
    <citation type="journal article" date="2011" name="J. Bacteriol.">
        <title>Genome sequence of the halotolerant marine bacterium Myxococcus fulvus HW-1.</title>
        <authorList>
            <person name="Li Z.F."/>
            <person name="Li X."/>
            <person name="Liu H."/>
            <person name="Liu X."/>
            <person name="Han K."/>
            <person name="Wu Z.H."/>
            <person name="Hu W."/>
            <person name="Li F.F."/>
            <person name="Li Y.Z."/>
        </authorList>
    </citation>
    <scope>NUCLEOTIDE SEQUENCE [LARGE SCALE GENOMIC DNA]</scope>
    <source>
        <strain evidence="2">ATCC BAA-855 / HW-1</strain>
    </source>
</reference>
<gene>
    <name evidence="1" type="ordered locus">LILAB_32560</name>
</gene>
<name>F8CB12_MYXFH</name>
<dbReference type="STRING" id="483219.LILAB_32560"/>
<organism evidence="1 2">
    <name type="scientific">Myxococcus fulvus (strain ATCC BAA-855 / HW-1)</name>
    <dbReference type="NCBI Taxonomy" id="483219"/>
    <lineage>
        <taxon>Bacteria</taxon>
        <taxon>Pseudomonadati</taxon>
        <taxon>Myxococcota</taxon>
        <taxon>Myxococcia</taxon>
        <taxon>Myxococcales</taxon>
        <taxon>Cystobacterineae</taxon>
        <taxon>Myxococcaceae</taxon>
        <taxon>Myxococcus</taxon>
    </lineage>
</organism>
<evidence type="ECO:0000313" key="1">
    <source>
        <dbReference type="EMBL" id="AEI68393.1"/>
    </source>
</evidence>
<dbReference type="GO" id="GO:0006352">
    <property type="term" value="P:DNA-templated transcription initiation"/>
    <property type="evidence" value="ECO:0007669"/>
    <property type="project" value="InterPro"/>
</dbReference>
<proteinExistence type="predicted"/>
<dbReference type="InterPro" id="IPR011745">
    <property type="entry name" value="RNA_pol_sigma70_MYXXA"/>
</dbReference>
<dbReference type="Proteomes" id="UP000000488">
    <property type="component" value="Chromosome"/>
</dbReference>
<dbReference type="SUPFAM" id="SSF88659">
    <property type="entry name" value="Sigma3 and sigma4 domains of RNA polymerase sigma factors"/>
    <property type="match status" value="1"/>
</dbReference>
<dbReference type="GO" id="GO:0003700">
    <property type="term" value="F:DNA-binding transcription factor activity"/>
    <property type="evidence" value="ECO:0007669"/>
    <property type="project" value="InterPro"/>
</dbReference>
<dbReference type="HOGENOM" id="CLU_080971_0_0_7"/>
<dbReference type="eggNOG" id="COG1595">
    <property type="taxonomic scope" value="Bacteria"/>
</dbReference>
<sequence>MTSVLASAFLAAREGASPPEPLPGLEARLARALATARAAWPGVELDGARFVAHLARHLASDAPVEALERLELGGLYLACACAERVPAALAAFEAHLLPEVYVAVSRMKLDPLALDELRQRVRERMLVSTEDIPARLAAYPGTGPLAGWVRAAALWLARDLVRQRAGRVRSDDSGLALLVEPGDDPELAYLKTTYRAEFNAAFAQALDTLGARERNLLRLKYLDGLSIDQLGALYGVHRSSAARYVRAAQDALLEATRRRLSEQLRLTGSQLDSILRLISSQLDVSLGRLLRAHVD</sequence>
<accession>F8CB12</accession>
<dbReference type="InterPro" id="IPR014284">
    <property type="entry name" value="RNA_pol_sigma-70_dom"/>
</dbReference>
<dbReference type="Gene3D" id="1.10.10.10">
    <property type="entry name" value="Winged helix-like DNA-binding domain superfamily/Winged helix DNA-binding domain"/>
    <property type="match status" value="1"/>
</dbReference>
<dbReference type="NCBIfam" id="TIGR03001">
    <property type="entry name" value="Sig-70_gmx1"/>
    <property type="match status" value="1"/>
</dbReference>
<dbReference type="NCBIfam" id="TIGR02937">
    <property type="entry name" value="sigma70-ECF"/>
    <property type="match status" value="1"/>
</dbReference>
<dbReference type="GO" id="GO:0003677">
    <property type="term" value="F:DNA binding"/>
    <property type="evidence" value="ECO:0007669"/>
    <property type="project" value="UniProtKB-KW"/>
</dbReference>
<evidence type="ECO:0000313" key="2">
    <source>
        <dbReference type="Proteomes" id="UP000000488"/>
    </source>
</evidence>
<protein>
    <submittedName>
        <fullName evidence="1">Putative DNA-binding regulatory protein</fullName>
    </submittedName>
</protein>
<keyword evidence="1" id="KW-0238">DNA-binding</keyword>
<dbReference type="InterPro" id="IPR036388">
    <property type="entry name" value="WH-like_DNA-bd_sf"/>
</dbReference>
<dbReference type="KEGG" id="mfu:LILAB_32560"/>
<dbReference type="AlphaFoldDB" id="F8CB12"/>
<dbReference type="EMBL" id="CP002830">
    <property type="protein sequence ID" value="AEI68393.1"/>
    <property type="molecule type" value="Genomic_DNA"/>
</dbReference>
<dbReference type="InterPro" id="IPR013324">
    <property type="entry name" value="RNA_pol_sigma_r3/r4-like"/>
</dbReference>